<dbReference type="RefSeq" id="WP_205168909.1">
    <property type="nucleotide sequence ID" value="NZ_JAFBDZ010000001.1"/>
</dbReference>
<evidence type="ECO:0000313" key="2">
    <source>
        <dbReference type="Proteomes" id="UP001646157"/>
    </source>
</evidence>
<comment type="caution">
    <text evidence="1">The sequence shown here is derived from an EMBL/GenBank/DDBJ whole genome shotgun (WGS) entry which is preliminary data.</text>
</comment>
<evidence type="ECO:0000313" key="1">
    <source>
        <dbReference type="EMBL" id="MBM7584678.1"/>
    </source>
</evidence>
<reference evidence="1 2" key="1">
    <citation type="submission" date="2021-01" db="EMBL/GenBank/DDBJ databases">
        <title>Genomic Encyclopedia of Type Strains, Phase IV (KMG-IV): sequencing the most valuable type-strain genomes for metagenomic binning, comparative biology and taxonomic classification.</title>
        <authorList>
            <person name="Goeker M."/>
        </authorList>
    </citation>
    <scope>NUCLEOTIDE SEQUENCE [LARGE SCALE GENOMIC DNA]</scope>
    <source>
        <strain evidence="1 2">DSM 24834</strain>
    </source>
</reference>
<dbReference type="InterPro" id="IPR032585">
    <property type="entry name" value="DUF4912"/>
</dbReference>
<keyword evidence="2" id="KW-1185">Reference proteome</keyword>
<name>A0ABS2NA13_9BACI</name>
<organism evidence="1 2">
    <name type="scientific">Rossellomorea pakistanensis</name>
    <dbReference type="NCBI Taxonomy" id="992288"/>
    <lineage>
        <taxon>Bacteria</taxon>
        <taxon>Bacillati</taxon>
        <taxon>Bacillota</taxon>
        <taxon>Bacilli</taxon>
        <taxon>Bacillales</taxon>
        <taxon>Bacillaceae</taxon>
        <taxon>Rossellomorea</taxon>
    </lineage>
</organism>
<accession>A0ABS2NA13</accession>
<proteinExistence type="predicted"/>
<gene>
    <name evidence="1" type="ORF">JOC86_001215</name>
</gene>
<sequence length="225" mass="26973">MLEKIIELRKEGMSFRKIAKELNSTVGKVQYQWVKHQKQISIEPEKQKEEMKRPTPKKRSGVLKAKVKGIRKDISLRTEIQQLFTSPKRLFIYWKVPEKILKMVLEQFQINRNEIRYFLRLYDVTSIEFNGHNHHSTFDMIVPEHANNWFINGLKSNRSYCTEYGIILPDGKFFSLCRSNVLHTPRMEDKVEYHSMRELIEFESGQVEKPQWVEHVSTYSYYVRN</sequence>
<protein>
    <recommendedName>
        <fullName evidence="3">DUF4912 domain-containing protein</fullName>
    </recommendedName>
</protein>
<dbReference type="EMBL" id="JAFBDZ010000001">
    <property type="protein sequence ID" value="MBM7584678.1"/>
    <property type="molecule type" value="Genomic_DNA"/>
</dbReference>
<evidence type="ECO:0008006" key="3">
    <source>
        <dbReference type="Google" id="ProtNLM"/>
    </source>
</evidence>
<dbReference type="Proteomes" id="UP001646157">
    <property type="component" value="Unassembled WGS sequence"/>
</dbReference>
<dbReference type="Gene3D" id="1.10.10.60">
    <property type="entry name" value="Homeodomain-like"/>
    <property type="match status" value="1"/>
</dbReference>
<dbReference type="Pfam" id="PF16258">
    <property type="entry name" value="DUF4912"/>
    <property type="match status" value="1"/>
</dbReference>